<keyword evidence="3" id="KW-1185">Reference proteome</keyword>
<feature type="region of interest" description="Disordered" evidence="1">
    <location>
        <begin position="292"/>
        <end position="321"/>
    </location>
</feature>
<reference evidence="2 3" key="1">
    <citation type="submission" date="2024-02" db="EMBL/GenBank/DDBJ databases">
        <authorList>
            <person name="Chen Y."/>
            <person name="Shah S."/>
            <person name="Dougan E. K."/>
            <person name="Thang M."/>
            <person name="Chan C."/>
        </authorList>
    </citation>
    <scope>NUCLEOTIDE SEQUENCE [LARGE SCALE GENOMIC DNA]</scope>
</reference>
<accession>A0ABP0NTF8</accession>
<evidence type="ECO:0000313" key="3">
    <source>
        <dbReference type="Proteomes" id="UP001642484"/>
    </source>
</evidence>
<dbReference type="Proteomes" id="UP001642484">
    <property type="component" value="Unassembled WGS sequence"/>
</dbReference>
<feature type="compositionally biased region" description="Polar residues" evidence="1">
    <location>
        <begin position="293"/>
        <end position="303"/>
    </location>
</feature>
<feature type="region of interest" description="Disordered" evidence="1">
    <location>
        <begin position="1009"/>
        <end position="1055"/>
    </location>
</feature>
<dbReference type="EMBL" id="CAXAMN010022173">
    <property type="protein sequence ID" value="CAK9067078.1"/>
    <property type="molecule type" value="Genomic_DNA"/>
</dbReference>
<feature type="region of interest" description="Disordered" evidence="1">
    <location>
        <begin position="545"/>
        <end position="581"/>
    </location>
</feature>
<name>A0ABP0NTF8_9DINO</name>
<feature type="compositionally biased region" description="Pro residues" evidence="1">
    <location>
        <begin position="229"/>
        <end position="242"/>
    </location>
</feature>
<organism evidence="2 3">
    <name type="scientific">Durusdinium trenchii</name>
    <dbReference type="NCBI Taxonomy" id="1381693"/>
    <lineage>
        <taxon>Eukaryota</taxon>
        <taxon>Sar</taxon>
        <taxon>Alveolata</taxon>
        <taxon>Dinophyceae</taxon>
        <taxon>Suessiales</taxon>
        <taxon>Symbiodiniaceae</taxon>
        <taxon>Durusdinium</taxon>
    </lineage>
</organism>
<protein>
    <submittedName>
        <fullName evidence="2">Uncharacterized protein</fullName>
    </submittedName>
</protein>
<feature type="compositionally biased region" description="Acidic residues" evidence="1">
    <location>
        <begin position="1266"/>
        <end position="1276"/>
    </location>
</feature>
<evidence type="ECO:0000313" key="2">
    <source>
        <dbReference type="EMBL" id="CAK9067078.1"/>
    </source>
</evidence>
<feature type="compositionally biased region" description="Acidic residues" evidence="1">
    <location>
        <begin position="566"/>
        <end position="581"/>
    </location>
</feature>
<gene>
    <name evidence="2" type="ORF">CCMP2556_LOCUS32959</name>
</gene>
<proteinExistence type="predicted"/>
<evidence type="ECO:0000256" key="1">
    <source>
        <dbReference type="SAM" id="MobiDB-lite"/>
    </source>
</evidence>
<feature type="region of interest" description="Disordered" evidence="1">
    <location>
        <begin position="224"/>
        <end position="244"/>
    </location>
</feature>
<feature type="compositionally biased region" description="Basic and acidic residues" evidence="1">
    <location>
        <begin position="1020"/>
        <end position="1039"/>
    </location>
</feature>
<sequence>MVSFDACVWPSNSALVTQGLQTAISLLSMSQRNGMHLQMPLSQAQTKIEPVLKHRRLLEDTLVAGGMDISCYVTLSFDKTQCHAGDKRKGSHPCLFVSASSENNEWSESAAAQTGSIGPVPLIRMNEMIGYDPDLKWGPALRIGIKVHTEIVNQYLKGMDFNDEDVVVWADIMPNRHAEFARAILGRQLEGNSRRPPIHYVGCLREPDQADVATALEAMVYEHWNNSPTSPPKSRPSEPVPEPSLSILAWSDQSPLFPESLLQKFGPGNPAHQEILAMQASLTAEFPNATVARKQSQGSNTVSVRGARGASGRPDYTVDGGAKPLNFERTIEMTDHIPVDSFTVERKAYAPGGRGKPAVIVGEDFSFWLGNETSEELSLVACEICGFNVGQFEERPVVGLGEAEKNGIPFRFASDLALVSHEKKLMSIAEYARVCSTVHGAGDDGEALPVPYRQHKLSTIGAAFVGHMPKVPKNNVASIIWEVQDLKKLQADHQQILCLHLRALLSLRVVVNLQKLTHKVGGLDLDPERVKEIAVATTEVPNEAVADGETAEPVECEVPPVPGLTDVEDPEEEEPRAEDHAVEDEEDALIACLYQAFTQDFAEQLPDHGSRRAYHISAGPGRGKSSLAIRVLRQFVLLLFALGLLSIVVRMYMTTLLLFTVLIACGHTVHPSVRKGVPGTAHADTSSQHLPKVLRDELAAKIGQAGLRIGQDKDHYDLLYAQTIEMLEQQHPDLLRNIEDLEATLETRKNIEKVAKAREIFIQCDSAKRIKRAALHQSRRNQHFEVGTLVFYYRKGRGKGERPRGQWYGPGRVVCIEKTTESERGREGSIVWITHGTRLLRCAPEQLQRVSRDLNAIDFELRESNQLEDLIKTKKQYFDLRNEAPDLEVEVHERDDLAWRVDPHHLEFEHDTSRGPDQALKRQKLLGKQSVDPRVLDSIHVEPVRESRPDEELQDLSLTIGKHKGEKFLDVWEKDYSYVKWTVAHVNPTEGWNHWLHFVDLMAEKMMKEQGSGSRKTTKAGKETKTEGYKTPKPKDFAKAKAQASSSLSRTPPPSHLEEILFNAQETKCNGVEIILNLSARDVHLDHRGKGCWVVNAKAKRGAEIQFKQLSEKEKQEFLQAKKKEVDSYIENMAVSIAHSQGGDPRRILGMRWVLVWKNITDEDGVVTGQKAKARLIVKGFEDPDLLKGAKRDPTGRVLAGPTVVPLNAPEEYDQMEEEREQRDDERQEQHLRAAAFLHSGAASNYTPSVPEHLIDEGSGKRPDPTGEEPGEEEKDSDVVIERGFQAS</sequence>
<feature type="region of interest" description="Disordered" evidence="1">
    <location>
        <begin position="1208"/>
        <end position="1288"/>
    </location>
</feature>
<feature type="compositionally biased region" description="Low complexity" evidence="1">
    <location>
        <begin position="1040"/>
        <end position="1049"/>
    </location>
</feature>
<feature type="compositionally biased region" description="Basic and acidic residues" evidence="1">
    <location>
        <begin position="1220"/>
        <end position="1232"/>
    </location>
</feature>
<comment type="caution">
    <text evidence="2">The sequence shown here is derived from an EMBL/GenBank/DDBJ whole genome shotgun (WGS) entry which is preliminary data.</text>
</comment>
<feature type="compositionally biased region" description="Basic and acidic residues" evidence="1">
    <location>
        <begin position="1253"/>
        <end position="1265"/>
    </location>
</feature>